<dbReference type="Pfam" id="PF03788">
    <property type="entry name" value="LrgA"/>
    <property type="match status" value="1"/>
</dbReference>
<dbReference type="EMBL" id="JAQJZJ010000001">
    <property type="protein sequence ID" value="MDA7085479.1"/>
    <property type="molecule type" value="Genomic_DNA"/>
</dbReference>
<feature type="transmembrane region" description="Helical" evidence="6">
    <location>
        <begin position="86"/>
        <end position="106"/>
    </location>
</feature>
<proteinExistence type="predicted"/>
<dbReference type="RefSeq" id="WP_271346384.1">
    <property type="nucleotide sequence ID" value="NZ_JAQJZJ010000001.1"/>
</dbReference>
<comment type="subcellular location">
    <subcellularLocation>
        <location evidence="1">Cell membrane</location>
        <topology evidence="1">Multi-pass membrane protein</topology>
    </subcellularLocation>
</comment>
<keyword evidence="8" id="KW-1185">Reference proteome</keyword>
<keyword evidence="3 6" id="KW-0812">Transmembrane</keyword>
<evidence type="ECO:0000256" key="5">
    <source>
        <dbReference type="ARBA" id="ARBA00023136"/>
    </source>
</evidence>
<evidence type="ECO:0000256" key="6">
    <source>
        <dbReference type="SAM" id="Phobius"/>
    </source>
</evidence>
<keyword evidence="2" id="KW-1003">Cell membrane</keyword>
<evidence type="ECO:0000256" key="4">
    <source>
        <dbReference type="ARBA" id="ARBA00022989"/>
    </source>
</evidence>
<accession>A0ABT4XAR6</accession>
<protein>
    <submittedName>
        <fullName evidence="7">CidA/LrgA family protein</fullName>
    </submittedName>
</protein>
<name>A0ABT4XAR6_9PSED</name>
<dbReference type="InterPro" id="IPR005538">
    <property type="entry name" value="LrgA/CidA"/>
</dbReference>
<organism evidence="7 8">
    <name type="scientific">Pseudomonas aestuarii</name>
    <dbReference type="NCBI Taxonomy" id="3018340"/>
    <lineage>
        <taxon>Bacteria</taxon>
        <taxon>Pseudomonadati</taxon>
        <taxon>Pseudomonadota</taxon>
        <taxon>Gammaproteobacteria</taxon>
        <taxon>Pseudomonadales</taxon>
        <taxon>Pseudomonadaceae</taxon>
        <taxon>Pseudomonas</taxon>
    </lineage>
</organism>
<evidence type="ECO:0000313" key="8">
    <source>
        <dbReference type="Proteomes" id="UP001212042"/>
    </source>
</evidence>
<feature type="transmembrane region" description="Helical" evidence="6">
    <location>
        <begin position="30"/>
        <end position="47"/>
    </location>
</feature>
<sequence>MMLKGLTWLLALQLAGNLLSALCLPMLPGAVIGMLLLFGYLLVRGTVDEPLNQAASGLLNYLPLLLVVPAAGIMLAGDAWREDALAIAAALVLSLLVSIPFCGWLMQHLTRRIERKAAEP</sequence>
<dbReference type="Proteomes" id="UP001212042">
    <property type="component" value="Unassembled WGS sequence"/>
</dbReference>
<reference evidence="7 8" key="1">
    <citation type="submission" date="2023-01" db="EMBL/GenBank/DDBJ databases">
        <title>Pseudomonas SA3-5T sp. nov., isolated from tidal flat sediment.</title>
        <authorList>
            <person name="Kim H.S."/>
            <person name="Kim J.-S."/>
            <person name="Suh M.K."/>
            <person name="Eom M.K."/>
            <person name="Lee J.-S."/>
        </authorList>
    </citation>
    <scope>NUCLEOTIDE SEQUENCE [LARGE SCALE GENOMIC DNA]</scope>
    <source>
        <strain evidence="7 8">SA3-5</strain>
    </source>
</reference>
<keyword evidence="5 6" id="KW-0472">Membrane</keyword>
<evidence type="ECO:0000256" key="1">
    <source>
        <dbReference type="ARBA" id="ARBA00004651"/>
    </source>
</evidence>
<evidence type="ECO:0000256" key="2">
    <source>
        <dbReference type="ARBA" id="ARBA00022475"/>
    </source>
</evidence>
<evidence type="ECO:0000256" key="3">
    <source>
        <dbReference type="ARBA" id="ARBA00022692"/>
    </source>
</evidence>
<keyword evidence="4 6" id="KW-1133">Transmembrane helix</keyword>
<dbReference type="PANTHER" id="PTHR33931:SF2">
    <property type="entry name" value="HOLIN-LIKE PROTEIN CIDA"/>
    <property type="match status" value="1"/>
</dbReference>
<dbReference type="PANTHER" id="PTHR33931">
    <property type="entry name" value="HOLIN-LIKE PROTEIN CIDA-RELATED"/>
    <property type="match status" value="1"/>
</dbReference>
<gene>
    <name evidence="7" type="ORF">PH586_03615</name>
</gene>
<evidence type="ECO:0000313" key="7">
    <source>
        <dbReference type="EMBL" id="MDA7085479.1"/>
    </source>
</evidence>
<comment type="caution">
    <text evidence="7">The sequence shown here is derived from an EMBL/GenBank/DDBJ whole genome shotgun (WGS) entry which is preliminary data.</text>
</comment>
<feature type="transmembrane region" description="Helical" evidence="6">
    <location>
        <begin position="59"/>
        <end position="80"/>
    </location>
</feature>